<evidence type="ECO:0000259" key="3">
    <source>
        <dbReference type="PROSITE" id="PS51688"/>
    </source>
</evidence>
<gene>
    <name evidence="4" type="ORF">p721_00047</name>
    <name evidence="5" type="ORF">pB20_00047</name>
</gene>
<dbReference type="InterPro" id="IPR030392">
    <property type="entry name" value="S74_ICA"/>
</dbReference>
<dbReference type="Pfam" id="PF13884">
    <property type="entry name" value="Peptidase_S74"/>
    <property type="match status" value="1"/>
</dbReference>
<name>A0A6M4PAH3_ECOLX</name>
<dbReference type="EMBL" id="MK125035">
    <property type="protein sequence ID" value="QJS06807.1"/>
    <property type="molecule type" value="Genomic_DNA"/>
</dbReference>
<dbReference type="InterPro" id="IPR005068">
    <property type="entry name" value="Phage_lambda_Stf-r2"/>
</dbReference>
<dbReference type="Pfam" id="PF21446">
    <property type="entry name" value="Gp34_trimer"/>
    <property type="match status" value="1"/>
</dbReference>
<dbReference type="InterPro" id="IPR051934">
    <property type="entry name" value="Phage_Tail_Fiber_Structural"/>
</dbReference>
<proteinExistence type="predicted"/>
<protein>
    <submittedName>
        <fullName evidence="4">Phage tail fiber protein</fullName>
    </submittedName>
</protein>
<evidence type="ECO:0000256" key="2">
    <source>
        <dbReference type="ARBA" id="ARBA00022581"/>
    </source>
</evidence>
<geneLocation type="plasmid" evidence="5">
    <name>pB20</name>
</geneLocation>
<keyword evidence="2" id="KW-0945">Host-virus interaction</keyword>
<dbReference type="PROSITE" id="PS51688">
    <property type="entry name" value="ICA"/>
    <property type="match status" value="1"/>
</dbReference>
<accession>A0A6M4PAH3</accession>
<reference evidence="4" key="1">
    <citation type="submission" date="2018-11" db="EMBL/GenBank/DDBJ databases">
        <title>Lineage-restricted CTX-M-encoding plasmids circulating in Escherichia coli Sequence Type 131.</title>
        <authorList>
            <person name="Navon-Venezia S."/>
            <person name="Kondratyeva K."/>
        </authorList>
    </citation>
    <scope>NUCLEOTIDE SEQUENCE</scope>
    <source>
        <strain evidence="4">ST131</strain>
        <plasmid evidence="4">p7.2.1</plasmid>
        <plasmid evidence="5">pB20</plasmid>
    </source>
</reference>
<sequence>MKLSSAVDSTSESLAATPKAVKVVNDNANSRVPSNRKINGKALTADITLTPKDIGTLNSITMSFSGGAGWFKLATVTMPQASSIVYIALIGGAGYNVGSPHQAGISELVLRAGNGNPKGITGALWKRTAVGLTNFAWINTSGDTYDIYVEIGNYATSVNIHWDCTANASVSIYTSPTYSASKPSSVTDGVVYTMYSTHQKPTPLDIGALPTTGGTVSGPLSVTGGITGTLNGNASTATKLQTARSIGGVGFDGSANINLPGVNTTGNQNTTGNAATATKLQTARKISGVPFDGSTDITLTAAHVAAFARRATGSYADADGGVPWNAESGAYNVTRTGASYILANFYTGVGSCRTLQIKAHYKNGGLFYRSSRDGYGFESGWEQVYTTGFMPQPADINAPTAAAGWLNSGNGTAFTTAQFITWLNNQGAFTNKHWIARCSWTYANNNYIDDTGCGRIDLSGSVIEVFSNKATSHYTIRVTTTTTSGHGGVNNAEFIYVYNGSDYAPGWRRSYNTRNKPTASDVGALPLSGGTLSGGLTSSGEIVSKYANGFRIAYGNYGFFIRNDGGSTYFMLTASGDTLGSWNGLRPITINNTSGAVSIGNGLNVTGGVNGSLNGNASTATKLQTARNINGVKFDGSGDININTLVSRGRVTALSGSTQGTAGIQMYEAYNNSYPTTYGNVLHMKGASAAGEGELLIGWSGTSGAHAPVFIRSRRDTTDAAWSAWAQVYTAKDSIPGVNTTGNQNTTGNAATATKLQTARKIAGVAFDGSADITLTAANLNAYTKTEVTNLLSSYASRSSLTGYSGNLDIIAETLVVKSGGSGGFAIWDIGTTTSGANMYIDPNPGINTVWRSTSSRRYKKDIETLQDRYADELLSLRPVWYRSICRGDRKDWGYYGLIAEEVGEIAPQYVHWREPTNNDSPEDISSNGMVAEGVMYERLVVPLIHHIQQLTKRVEELETKLNSPKE</sequence>
<dbReference type="EMBL" id="MK125034">
    <property type="protein sequence ID" value="QJS06682.1"/>
    <property type="molecule type" value="Genomic_DNA"/>
</dbReference>
<dbReference type="Pfam" id="PF03406">
    <property type="entry name" value="Phage_fiber_2"/>
    <property type="match status" value="1"/>
</dbReference>
<dbReference type="InterPro" id="IPR048390">
    <property type="entry name" value="Gp34_trimer"/>
</dbReference>
<dbReference type="PANTHER" id="PTHR35191">
    <property type="entry name" value="PROPHAGE SIDE TAIL FIBER PROTEIN HOMOLOG STFQ-RELATED"/>
    <property type="match status" value="1"/>
</dbReference>
<evidence type="ECO:0000313" key="5">
    <source>
        <dbReference type="EMBL" id="QJS06807.1"/>
    </source>
</evidence>
<dbReference type="GO" id="GO:0046718">
    <property type="term" value="P:symbiont entry into host cell"/>
    <property type="evidence" value="ECO:0007669"/>
    <property type="project" value="InterPro"/>
</dbReference>
<feature type="domain" description="Peptidase S74" evidence="3">
    <location>
        <begin position="855"/>
        <end position="962"/>
    </location>
</feature>
<organism evidence="4">
    <name type="scientific">Escherichia coli O25b:H4-ST131</name>
    <dbReference type="NCBI Taxonomy" id="941322"/>
    <lineage>
        <taxon>Bacteria</taxon>
        <taxon>Pseudomonadati</taxon>
        <taxon>Pseudomonadota</taxon>
        <taxon>Gammaproteobacteria</taxon>
        <taxon>Enterobacterales</taxon>
        <taxon>Enterobacteriaceae</taxon>
        <taxon>Escherichia</taxon>
    </lineage>
</organism>
<evidence type="ECO:0000313" key="4">
    <source>
        <dbReference type="EMBL" id="QJS06682.1"/>
    </source>
</evidence>
<evidence type="ECO:0000256" key="1">
    <source>
        <dbReference type="ARBA" id="ARBA00004328"/>
    </source>
</evidence>
<keyword evidence="4" id="KW-0614">Plasmid</keyword>
<geneLocation type="plasmid" evidence="4">
    <name>p7.2.1</name>
</geneLocation>
<dbReference type="PANTHER" id="PTHR35191:SF1">
    <property type="entry name" value="PROPHAGE SIDE TAIL FIBER PROTEIN HOMOLOG STFQ-RELATED"/>
    <property type="match status" value="1"/>
</dbReference>
<comment type="subcellular location">
    <subcellularLocation>
        <location evidence="1">Virion</location>
    </subcellularLocation>
</comment>
<dbReference type="AlphaFoldDB" id="A0A6M4PAH3"/>
<dbReference type="GO" id="GO:0019062">
    <property type="term" value="P:virion attachment to host cell"/>
    <property type="evidence" value="ECO:0007669"/>
    <property type="project" value="InterPro"/>
</dbReference>